<dbReference type="InterPro" id="IPR000618">
    <property type="entry name" value="Insect_cuticle"/>
</dbReference>
<comment type="caution">
    <text evidence="3">The sequence shown here is derived from an EMBL/GenBank/DDBJ whole genome shotgun (WGS) entry which is preliminary data.</text>
</comment>
<evidence type="ECO:0000313" key="4">
    <source>
        <dbReference type="Proteomes" id="UP000440578"/>
    </source>
</evidence>
<protein>
    <submittedName>
        <fullName evidence="3">Cuticle protein AM/CP1114</fullName>
    </submittedName>
</protein>
<reference evidence="3 4" key="1">
    <citation type="submission" date="2019-07" db="EMBL/GenBank/DDBJ databases">
        <title>Draft genome assembly of a fouling barnacle, Amphibalanus amphitrite (Darwin, 1854): The first reference genome for Thecostraca.</title>
        <authorList>
            <person name="Kim W."/>
        </authorList>
    </citation>
    <scope>NUCLEOTIDE SEQUENCE [LARGE SCALE GENOMIC DNA]</scope>
    <source>
        <strain evidence="3">SNU_AA5</strain>
        <tissue evidence="3">Soma without cirri and trophi</tissue>
    </source>
</reference>
<accession>A0A6A4VUR1</accession>
<gene>
    <name evidence="3" type="primary">CUPA1_1</name>
    <name evidence="3" type="ORF">FJT64_008588</name>
</gene>
<dbReference type="EMBL" id="VIIS01001732">
    <property type="protein sequence ID" value="KAF0293638.1"/>
    <property type="molecule type" value="Genomic_DNA"/>
</dbReference>
<name>A0A6A4VUR1_AMPAM</name>
<sequence>MTPSTVAGSDRDAQIVKNDFSMDEAGGFVADMETSNNIQQGATGTSYPGQDPETGSYTMSGQYSYVAPNGQTVTVTWTADENGYSAESDAIPQLSAEHQAAIDGSVGALPETFSDSV</sequence>
<proteinExistence type="predicted"/>
<dbReference type="OrthoDB" id="6359117at2759"/>
<evidence type="ECO:0000313" key="3">
    <source>
        <dbReference type="EMBL" id="KAF0293638.1"/>
    </source>
</evidence>
<evidence type="ECO:0000256" key="2">
    <source>
        <dbReference type="SAM" id="MobiDB-lite"/>
    </source>
</evidence>
<dbReference type="Pfam" id="PF00379">
    <property type="entry name" value="Chitin_bind_4"/>
    <property type="match status" value="1"/>
</dbReference>
<feature type="region of interest" description="Disordered" evidence="2">
    <location>
        <begin position="35"/>
        <end position="54"/>
    </location>
</feature>
<dbReference type="Proteomes" id="UP000440578">
    <property type="component" value="Unassembled WGS sequence"/>
</dbReference>
<dbReference type="AlphaFoldDB" id="A0A6A4VUR1"/>
<dbReference type="GO" id="GO:0042302">
    <property type="term" value="F:structural constituent of cuticle"/>
    <property type="evidence" value="ECO:0007669"/>
    <property type="project" value="UniProtKB-UniRule"/>
</dbReference>
<dbReference type="EMBL" id="VIIS01001732">
    <property type="protein sequence ID" value="KAF0293639.1"/>
    <property type="molecule type" value="Genomic_DNA"/>
</dbReference>
<keyword evidence="1" id="KW-0193">Cuticle</keyword>
<keyword evidence="4" id="KW-1185">Reference proteome</keyword>
<dbReference type="PROSITE" id="PS51155">
    <property type="entry name" value="CHIT_BIND_RR_2"/>
    <property type="match status" value="1"/>
</dbReference>
<evidence type="ECO:0000256" key="1">
    <source>
        <dbReference type="PROSITE-ProRule" id="PRU00497"/>
    </source>
</evidence>
<organism evidence="3 4">
    <name type="scientific">Amphibalanus amphitrite</name>
    <name type="common">Striped barnacle</name>
    <name type="synonym">Balanus amphitrite</name>
    <dbReference type="NCBI Taxonomy" id="1232801"/>
    <lineage>
        <taxon>Eukaryota</taxon>
        <taxon>Metazoa</taxon>
        <taxon>Ecdysozoa</taxon>
        <taxon>Arthropoda</taxon>
        <taxon>Crustacea</taxon>
        <taxon>Multicrustacea</taxon>
        <taxon>Cirripedia</taxon>
        <taxon>Thoracica</taxon>
        <taxon>Thoracicalcarea</taxon>
        <taxon>Balanomorpha</taxon>
        <taxon>Balanoidea</taxon>
        <taxon>Balanidae</taxon>
        <taxon>Amphibalaninae</taxon>
        <taxon>Amphibalanus</taxon>
    </lineage>
</organism>